<dbReference type="SUPFAM" id="SSF51735">
    <property type="entry name" value="NAD(P)-binding Rossmann-fold domains"/>
    <property type="match status" value="1"/>
</dbReference>
<protein>
    <submittedName>
        <fullName evidence="2">NAD-dependent epimerase/dehydratase family protein</fullName>
    </submittedName>
</protein>
<dbReference type="Pfam" id="PF01370">
    <property type="entry name" value="Epimerase"/>
    <property type="match status" value="1"/>
</dbReference>
<proteinExistence type="predicted"/>
<dbReference type="EMBL" id="BAAAYN010000001">
    <property type="protein sequence ID" value="GAA3381632.1"/>
    <property type="molecule type" value="Genomic_DNA"/>
</dbReference>
<dbReference type="PANTHER" id="PTHR43245">
    <property type="entry name" value="BIFUNCTIONAL POLYMYXIN RESISTANCE PROTEIN ARNA"/>
    <property type="match status" value="1"/>
</dbReference>
<feature type="domain" description="NAD-dependent epimerase/dehydratase" evidence="1">
    <location>
        <begin position="1"/>
        <end position="237"/>
    </location>
</feature>
<accession>A0ABP6SPA5</accession>
<organism evidence="2 3">
    <name type="scientific">Cryptosporangium minutisporangium</name>
    <dbReference type="NCBI Taxonomy" id="113569"/>
    <lineage>
        <taxon>Bacteria</taxon>
        <taxon>Bacillati</taxon>
        <taxon>Actinomycetota</taxon>
        <taxon>Actinomycetes</taxon>
        <taxon>Cryptosporangiales</taxon>
        <taxon>Cryptosporangiaceae</taxon>
        <taxon>Cryptosporangium</taxon>
    </lineage>
</organism>
<evidence type="ECO:0000259" key="1">
    <source>
        <dbReference type="Pfam" id="PF01370"/>
    </source>
</evidence>
<name>A0ABP6SPA5_9ACTN</name>
<evidence type="ECO:0000313" key="2">
    <source>
        <dbReference type="EMBL" id="GAA3381632.1"/>
    </source>
</evidence>
<dbReference type="InterPro" id="IPR050177">
    <property type="entry name" value="Lipid_A_modif_metabolic_enz"/>
</dbReference>
<dbReference type="Gene3D" id="3.40.50.720">
    <property type="entry name" value="NAD(P)-binding Rossmann-like Domain"/>
    <property type="match status" value="1"/>
</dbReference>
<sequence length="319" mass="34237">MTGPTGTLGAGLLPLLESDDRVARVVGLARHPVSPDPDSKLTYHQGDVRDPDDLHTAFDGADAVVHLAFVVVRAASPETTRQINIDGTLQAFRAAAAAGARRFVFASSLAAYGFHPDNPVWLTEDWPTRPAARLWYAQEKAELETRLADEAARHPETDVYVVRPCAVAGPRFVGAKGPAWAQRLLSRLRDPSGRVRRLPPLPVPAPAIDVQFVHADDVGQALHRCALGTGPAGAYNLAGDGVVNLAEVARAVGLRPIPIPARVVRPAVRAAMRLPLPGALTWLEFAVRPGFLDTSKAREQLGWAPRYTGLDAIRDTVGQ</sequence>
<gene>
    <name evidence="2" type="ORF">GCM10020369_00320</name>
</gene>
<evidence type="ECO:0000313" key="3">
    <source>
        <dbReference type="Proteomes" id="UP001501676"/>
    </source>
</evidence>
<dbReference type="InterPro" id="IPR001509">
    <property type="entry name" value="Epimerase_deHydtase"/>
</dbReference>
<dbReference type="Proteomes" id="UP001501676">
    <property type="component" value="Unassembled WGS sequence"/>
</dbReference>
<dbReference type="InterPro" id="IPR036291">
    <property type="entry name" value="NAD(P)-bd_dom_sf"/>
</dbReference>
<dbReference type="PANTHER" id="PTHR43245:SF52">
    <property type="entry name" value="NAD-DEPENDENT EPIMERASE_DEHYDRATASE"/>
    <property type="match status" value="1"/>
</dbReference>
<reference evidence="3" key="1">
    <citation type="journal article" date="2019" name="Int. J. Syst. Evol. Microbiol.">
        <title>The Global Catalogue of Microorganisms (GCM) 10K type strain sequencing project: providing services to taxonomists for standard genome sequencing and annotation.</title>
        <authorList>
            <consortium name="The Broad Institute Genomics Platform"/>
            <consortium name="The Broad Institute Genome Sequencing Center for Infectious Disease"/>
            <person name="Wu L."/>
            <person name="Ma J."/>
        </authorList>
    </citation>
    <scope>NUCLEOTIDE SEQUENCE [LARGE SCALE GENOMIC DNA]</scope>
    <source>
        <strain evidence="3">JCM 9458</strain>
    </source>
</reference>
<keyword evidence="3" id="KW-1185">Reference proteome</keyword>
<comment type="caution">
    <text evidence="2">The sequence shown here is derived from an EMBL/GenBank/DDBJ whole genome shotgun (WGS) entry which is preliminary data.</text>
</comment>
<dbReference type="RefSeq" id="WP_345725824.1">
    <property type="nucleotide sequence ID" value="NZ_BAAAYN010000001.1"/>
</dbReference>